<feature type="compositionally biased region" description="Low complexity" evidence="1">
    <location>
        <begin position="54"/>
        <end position="65"/>
    </location>
</feature>
<evidence type="ECO:0000313" key="2">
    <source>
        <dbReference type="EMBL" id="CAL4926323.1"/>
    </source>
</evidence>
<dbReference type="AlphaFoldDB" id="A0ABC8XFQ1"/>
<dbReference type="EMBL" id="OZ075124">
    <property type="protein sequence ID" value="CAL4926323.1"/>
    <property type="molecule type" value="Genomic_DNA"/>
</dbReference>
<dbReference type="Proteomes" id="UP001497457">
    <property type="component" value="Chromosome 14rd"/>
</dbReference>
<keyword evidence="3" id="KW-1185">Reference proteome</keyword>
<accession>A0ABC8XFQ1</accession>
<feature type="region of interest" description="Disordered" evidence="1">
    <location>
        <begin position="50"/>
        <end position="71"/>
    </location>
</feature>
<name>A0ABC8XFQ1_9POAL</name>
<evidence type="ECO:0000256" key="1">
    <source>
        <dbReference type="SAM" id="MobiDB-lite"/>
    </source>
</evidence>
<sequence>MLVRIARAARSVAAATSRLAHVAEQAALSRRADATAAASHALDRTGAGDLLHRSAAGSPPHAMAAAPPPAPNHPMDGYIGPGIPLKDVRMPIASPNFVAEDKDLESDVALWALYERMLLTRSVTMMRWLAVNKFADGKLMEKCANPDRHDATAGKSSVLCRPGDRFLREVYADFKVVNGKVFVIYPNGSKAGRGCFEELSVEYEVFAGRLFVDLPEGHELVVPSADLL</sequence>
<evidence type="ECO:0000313" key="3">
    <source>
        <dbReference type="Proteomes" id="UP001497457"/>
    </source>
</evidence>
<proteinExistence type="predicted"/>
<gene>
    <name evidence="2" type="ORF">URODEC1_LOCUS23849</name>
</gene>
<protein>
    <submittedName>
        <fullName evidence="2">Uncharacterized protein</fullName>
    </submittedName>
</protein>
<reference evidence="2" key="1">
    <citation type="submission" date="2024-10" db="EMBL/GenBank/DDBJ databases">
        <authorList>
            <person name="Ryan C."/>
        </authorList>
    </citation>
    <scope>NUCLEOTIDE SEQUENCE [LARGE SCALE GENOMIC DNA]</scope>
</reference>
<organism evidence="2 3">
    <name type="scientific">Urochloa decumbens</name>
    <dbReference type="NCBI Taxonomy" id="240449"/>
    <lineage>
        <taxon>Eukaryota</taxon>
        <taxon>Viridiplantae</taxon>
        <taxon>Streptophyta</taxon>
        <taxon>Embryophyta</taxon>
        <taxon>Tracheophyta</taxon>
        <taxon>Spermatophyta</taxon>
        <taxon>Magnoliopsida</taxon>
        <taxon>Liliopsida</taxon>
        <taxon>Poales</taxon>
        <taxon>Poaceae</taxon>
        <taxon>PACMAD clade</taxon>
        <taxon>Panicoideae</taxon>
        <taxon>Panicodae</taxon>
        <taxon>Paniceae</taxon>
        <taxon>Melinidinae</taxon>
        <taxon>Urochloa</taxon>
    </lineage>
</organism>